<dbReference type="RefSeq" id="WP_137642104.1">
    <property type="nucleotide sequence ID" value="NZ_BJEA01000004.1"/>
</dbReference>
<gene>
    <name evidence="2" type="ORF">ACFFLI_09620</name>
</gene>
<feature type="region of interest" description="Disordered" evidence="1">
    <location>
        <begin position="221"/>
        <end position="312"/>
    </location>
</feature>
<dbReference type="NCBIfam" id="TIGR00616">
    <property type="entry name" value="rect"/>
    <property type="match status" value="1"/>
</dbReference>
<evidence type="ECO:0000313" key="3">
    <source>
        <dbReference type="Proteomes" id="UP001589691"/>
    </source>
</evidence>
<keyword evidence="3" id="KW-1185">Reference proteome</keyword>
<name>A0ABV5WVU2_9LACO</name>
<evidence type="ECO:0000256" key="1">
    <source>
        <dbReference type="SAM" id="MobiDB-lite"/>
    </source>
</evidence>
<evidence type="ECO:0000313" key="2">
    <source>
        <dbReference type="EMBL" id="MFB9770118.1"/>
    </source>
</evidence>
<dbReference type="EMBL" id="JBHLZY010000025">
    <property type="protein sequence ID" value="MFB9770118.1"/>
    <property type="molecule type" value="Genomic_DNA"/>
</dbReference>
<dbReference type="InterPro" id="IPR018330">
    <property type="entry name" value="RecT_fam"/>
</dbReference>
<comment type="caution">
    <text evidence="2">The sequence shown here is derived from an EMBL/GenBank/DDBJ whole genome shotgun (WGS) entry which is preliminary data.</text>
</comment>
<protein>
    <submittedName>
        <fullName evidence="2">Recombinase RecT</fullName>
    </submittedName>
</protein>
<accession>A0ABV5WVU2</accession>
<dbReference type="Proteomes" id="UP001589691">
    <property type="component" value="Unassembled WGS sequence"/>
</dbReference>
<feature type="compositionally biased region" description="Basic and acidic residues" evidence="1">
    <location>
        <begin position="257"/>
        <end position="285"/>
    </location>
</feature>
<dbReference type="InterPro" id="IPR004590">
    <property type="entry name" value="ssDNA_annealing_RecT"/>
</dbReference>
<dbReference type="Pfam" id="PF03837">
    <property type="entry name" value="RecT"/>
    <property type="match status" value="1"/>
</dbReference>
<feature type="compositionally biased region" description="Polar residues" evidence="1">
    <location>
        <begin position="299"/>
        <end position="312"/>
    </location>
</feature>
<reference evidence="2 3" key="1">
    <citation type="submission" date="2024-09" db="EMBL/GenBank/DDBJ databases">
        <authorList>
            <person name="Sun Q."/>
            <person name="Mori K."/>
        </authorList>
    </citation>
    <scope>NUCLEOTIDE SEQUENCE [LARGE SCALE GENOMIC DNA]</scope>
    <source>
        <strain evidence="2 3">TBRC 4576</strain>
    </source>
</reference>
<proteinExistence type="predicted"/>
<organism evidence="2 3">
    <name type="scientific">Lactiplantibacillus modestisalitolerans</name>
    <dbReference type="NCBI Taxonomy" id="1457219"/>
    <lineage>
        <taxon>Bacteria</taxon>
        <taxon>Bacillati</taxon>
        <taxon>Bacillota</taxon>
        <taxon>Bacilli</taxon>
        <taxon>Lactobacillales</taxon>
        <taxon>Lactobacillaceae</taxon>
        <taxon>Lactiplantibacillus</taxon>
    </lineage>
</organism>
<sequence>MSNELVATVNQNIVDMKQNEGLSLPPDYSVGNALNSAYLTLSDSTKGKSLLDKCDQGSVIKALMNMAIQGLSPAKNQCYFIPYGNQLVMQRSYFGSISVVKRLSNVKDIDAQIIHKDDTFKIGGENGRLVVKEFEPSFENLDKPIVGAFAWVENNDGDRTYTVMTKKDIDTSWGHSRNKKVQNEFPEEMAKRTVINRAAKFYINSSSDNDLFVQAVNDTTSAEYDNDSRKDVTPAKRSLTADLAENKPTQTQVEPKPAPEPETKPEPKAEPAKPTEPAKEAKTDDQEPTTATADDDQANQESIFDNLNKLNA</sequence>